<dbReference type="InterPro" id="IPR008457">
    <property type="entry name" value="Cu-R_CopD_dom"/>
</dbReference>
<feature type="transmembrane region" description="Helical" evidence="6">
    <location>
        <begin position="145"/>
        <end position="165"/>
    </location>
</feature>
<gene>
    <name evidence="8" type="primary">copD</name>
    <name evidence="8" type="ORF">IM720_23535</name>
</gene>
<comment type="subcellular location">
    <subcellularLocation>
        <location evidence="6">Cell inner membrane</location>
        <topology evidence="6">Multi-pass membrane protein</topology>
    </subcellularLocation>
    <subcellularLocation>
        <location evidence="1">Cell membrane</location>
        <topology evidence="1">Multi-pass membrane protein</topology>
    </subcellularLocation>
</comment>
<dbReference type="Proteomes" id="UP000593833">
    <property type="component" value="Chromosome"/>
</dbReference>
<evidence type="ECO:0000256" key="5">
    <source>
        <dbReference type="ARBA" id="ARBA00023136"/>
    </source>
</evidence>
<evidence type="ECO:0000256" key="4">
    <source>
        <dbReference type="ARBA" id="ARBA00022989"/>
    </source>
</evidence>
<feature type="transmembrane region" description="Helical" evidence="6">
    <location>
        <begin position="44"/>
        <end position="63"/>
    </location>
</feature>
<comment type="similarity">
    <text evidence="6">Belongs to the CopD family.</text>
</comment>
<feature type="domain" description="Copper resistance protein D" evidence="7">
    <location>
        <begin position="181"/>
        <end position="287"/>
    </location>
</feature>
<keyword evidence="2 6" id="KW-1003">Cell membrane</keyword>
<evidence type="ECO:0000313" key="9">
    <source>
        <dbReference type="Proteomes" id="UP000593833"/>
    </source>
</evidence>
<dbReference type="GO" id="GO:0005886">
    <property type="term" value="C:plasma membrane"/>
    <property type="evidence" value="ECO:0007669"/>
    <property type="project" value="UniProtKB-SubCell"/>
</dbReference>
<evidence type="ECO:0000256" key="6">
    <source>
        <dbReference type="RuleBase" id="RU369037"/>
    </source>
</evidence>
<feature type="transmembrane region" description="Helical" evidence="6">
    <location>
        <begin position="220"/>
        <end position="241"/>
    </location>
</feature>
<dbReference type="AlphaFoldDB" id="A0A1B3DD74"/>
<sequence>MSELSQVALRFALYLDLMLLFGFGLFGLYGLNASQRTLLNFKRLMGWTAGLGVLLSVASLLSMTQAMSGASDWQALWPHLQMMLWQTDLGVAWCLRIVALVLAGCTTRLLPATVLGGVALVTLVWSGHGVMHEGMLGAWHIISDAAHLLAAGGWVGALAAFGLLLRRALFRDRYRVEVLAGALAGFERIGAGFVAVLIVTGGVNYLLVVGPNLDGINGSVYAILLGLKLGVFSLMLGLAALNRFHLVPFLQRSLAAGDTAAAGRVLRRSMALEFGAVVLILGLVAWLGTLAPG</sequence>
<feature type="transmembrane region" description="Helical" evidence="6">
    <location>
        <begin position="271"/>
        <end position="291"/>
    </location>
</feature>
<accession>A0A1B3DD74</accession>
<feature type="transmembrane region" description="Helical" evidence="6">
    <location>
        <begin position="109"/>
        <end position="125"/>
    </location>
</feature>
<keyword evidence="6" id="KW-0186">Copper</keyword>
<dbReference type="PANTHER" id="PTHR34820">
    <property type="entry name" value="INNER MEMBRANE PROTEIN YEBZ"/>
    <property type="match status" value="1"/>
</dbReference>
<organism evidence="8 9">
    <name type="scientific">Pseudomonas fluorescens</name>
    <dbReference type="NCBI Taxonomy" id="294"/>
    <lineage>
        <taxon>Bacteria</taxon>
        <taxon>Pseudomonadati</taxon>
        <taxon>Pseudomonadota</taxon>
        <taxon>Gammaproteobacteria</taxon>
        <taxon>Pseudomonadales</taxon>
        <taxon>Pseudomonadaceae</taxon>
        <taxon>Pseudomonas</taxon>
    </lineage>
</organism>
<reference evidence="8 9" key="1">
    <citation type="submission" date="2020-10" db="EMBL/GenBank/DDBJ databases">
        <title>Complete genome sequence of a novel Pseudomonas fluorescens strain isolated from the flower of kumarahou (Pomaderris kumeraho).</title>
        <authorList>
            <person name="Summers M.C."/>
            <person name="Nowak V."/>
            <person name="Fairhurst M.J."/>
            <person name="Owen J.G."/>
            <person name="Gerth M.L."/>
            <person name="Patrick W.M."/>
        </authorList>
    </citation>
    <scope>NUCLEOTIDE SEQUENCE [LARGE SCALE GENOMIC DNA]</scope>
    <source>
        <strain evidence="8 9">KF1</strain>
    </source>
</reference>
<evidence type="ECO:0000256" key="3">
    <source>
        <dbReference type="ARBA" id="ARBA00022692"/>
    </source>
</evidence>
<dbReference type="Pfam" id="PF05425">
    <property type="entry name" value="CopD"/>
    <property type="match status" value="1"/>
</dbReference>
<dbReference type="GO" id="GO:0006825">
    <property type="term" value="P:copper ion transport"/>
    <property type="evidence" value="ECO:0007669"/>
    <property type="project" value="InterPro"/>
</dbReference>
<evidence type="ECO:0000259" key="7">
    <source>
        <dbReference type="Pfam" id="PF05425"/>
    </source>
</evidence>
<dbReference type="RefSeq" id="WP_069076819.1">
    <property type="nucleotide sequence ID" value="NZ_CP015637.1"/>
</dbReference>
<feature type="transmembrane region" description="Helical" evidence="6">
    <location>
        <begin position="12"/>
        <end position="32"/>
    </location>
</feature>
<evidence type="ECO:0000313" key="8">
    <source>
        <dbReference type="EMBL" id="QOU03648.1"/>
    </source>
</evidence>
<dbReference type="NCBIfam" id="NF033808">
    <property type="entry name" value="copper_CopD"/>
    <property type="match status" value="1"/>
</dbReference>
<dbReference type="OrthoDB" id="6053803at2"/>
<keyword evidence="4 6" id="KW-1133">Transmembrane helix</keyword>
<keyword evidence="6" id="KW-0997">Cell inner membrane</keyword>
<evidence type="ECO:0000256" key="2">
    <source>
        <dbReference type="ARBA" id="ARBA00022475"/>
    </source>
</evidence>
<dbReference type="InterPro" id="IPR032694">
    <property type="entry name" value="CopC/D"/>
</dbReference>
<feature type="transmembrane region" description="Helical" evidence="6">
    <location>
        <begin position="186"/>
        <end position="208"/>
    </location>
</feature>
<evidence type="ECO:0000256" key="1">
    <source>
        <dbReference type="ARBA" id="ARBA00004651"/>
    </source>
</evidence>
<dbReference type="InterPro" id="IPR047689">
    <property type="entry name" value="CopD"/>
</dbReference>
<dbReference type="EMBL" id="CP063233">
    <property type="protein sequence ID" value="QOU03648.1"/>
    <property type="molecule type" value="Genomic_DNA"/>
</dbReference>
<name>A0A1B3DD74_PSEFL</name>
<proteinExistence type="inferred from homology"/>
<protein>
    <recommendedName>
        <fullName evidence="6">Copper resistance protein D</fullName>
    </recommendedName>
</protein>
<keyword evidence="5 6" id="KW-0472">Membrane</keyword>
<keyword evidence="3 6" id="KW-0812">Transmembrane</keyword>
<comment type="function">
    <text evidence="6">Involved in copper resistance.</text>
</comment>
<dbReference type="GO" id="GO:0046688">
    <property type="term" value="P:response to copper ion"/>
    <property type="evidence" value="ECO:0007669"/>
    <property type="project" value="UniProtKB-UniRule"/>
</dbReference>
<feature type="transmembrane region" description="Helical" evidence="6">
    <location>
        <begin position="83"/>
        <end position="102"/>
    </location>
</feature>
<dbReference type="PANTHER" id="PTHR34820:SF4">
    <property type="entry name" value="INNER MEMBRANE PROTEIN YEBZ"/>
    <property type="match status" value="1"/>
</dbReference>